<proteinExistence type="inferred from homology"/>
<keyword evidence="9 10" id="KW-0342">GTP-binding</keyword>
<dbReference type="STRING" id="1121324.CLIT_23c03080"/>
<dbReference type="PROSITE" id="PS50936">
    <property type="entry name" value="ENGC_GTPASE"/>
    <property type="match status" value="1"/>
</dbReference>
<dbReference type="HAMAP" id="MF_01820">
    <property type="entry name" value="GTPase_RsgA"/>
    <property type="match status" value="1"/>
</dbReference>
<dbReference type="OrthoDB" id="9809485at2"/>
<evidence type="ECO:0000256" key="8">
    <source>
        <dbReference type="ARBA" id="ARBA00022884"/>
    </source>
</evidence>
<dbReference type="InterPro" id="IPR031944">
    <property type="entry name" value="RsgA_N"/>
</dbReference>
<dbReference type="Gene3D" id="2.40.50.140">
    <property type="entry name" value="Nucleic acid-binding proteins"/>
    <property type="match status" value="1"/>
</dbReference>
<dbReference type="GO" id="GO:0005737">
    <property type="term" value="C:cytoplasm"/>
    <property type="evidence" value="ECO:0007669"/>
    <property type="project" value="UniProtKB-SubCell"/>
</dbReference>
<feature type="binding site" evidence="10">
    <location>
        <begin position="165"/>
        <end position="173"/>
    </location>
    <ligand>
        <name>GTP</name>
        <dbReference type="ChEBI" id="CHEBI:37565"/>
    </ligand>
</feature>
<evidence type="ECO:0000259" key="12">
    <source>
        <dbReference type="PROSITE" id="PS51721"/>
    </source>
</evidence>
<evidence type="ECO:0000256" key="3">
    <source>
        <dbReference type="ARBA" id="ARBA00022723"/>
    </source>
</evidence>
<dbReference type="Gene3D" id="1.10.40.50">
    <property type="entry name" value="Probable gtpase engc, domain 3"/>
    <property type="match status" value="1"/>
</dbReference>
<feature type="binding site" evidence="10">
    <location>
        <position position="261"/>
    </location>
    <ligand>
        <name>Zn(2+)</name>
        <dbReference type="ChEBI" id="CHEBI:29105"/>
    </ligand>
</feature>
<keyword evidence="1 10" id="KW-0963">Cytoplasm</keyword>
<dbReference type="GO" id="GO:0046872">
    <property type="term" value="F:metal ion binding"/>
    <property type="evidence" value="ECO:0007669"/>
    <property type="project" value="UniProtKB-KW"/>
</dbReference>
<evidence type="ECO:0000313" key="14">
    <source>
        <dbReference type="Proteomes" id="UP000027946"/>
    </source>
</evidence>
<dbReference type="SUPFAM" id="SSF50249">
    <property type="entry name" value="Nucleic acid-binding proteins"/>
    <property type="match status" value="1"/>
</dbReference>
<evidence type="ECO:0000256" key="10">
    <source>
        <dbReference type="HAMAP-Rule" id="MF_01820"/>
    </source>
</evidence>
<dbReference type="InterPro" id="IPR012340">
    <property type="entry name" value="NA-bd_OB-fold"/>
</dbReference>
<accession>A0A069RAG8</accession>
<dbReference type="Pfam" id="PF16745">
    <property type="entry name" value="RsgA_N"/>
    <property type="match status" value="1"/>
</dbReference>
<keyword evidence="5 10" id="KW-0547">Nucleotide-binding</keyword>
<dbReference type="PANTHER" id="PTHR32120">
    <property type="entry name" value="SMALL RIBOSOMAL SUBUNIT BIOGENESIS GTPASE RSGA"/>
    <property type="match status" value="1"/>
</dbReference>
<feature type="binding site" evidence="10">
    <location>
        <position position="255"/>
    </location>
    <ligand>
        <name>Zn(2+)</name>
        <dbReference type="ChEBI" id="CHEBI:29105"/>
    </ligand>
</feature>
<evidence type="ECO:0000256" key="6">
    <source>
        <dbReference type="ARBA" id="ARBA00022801"/>
    </source>
</evidence>
<dbReference type="Proteomes" id="UP000027946">
    <property type="component" value="Unassembled WGS sequence"/>
</dbReference>
<dbReference type="AlphaFoldDB" id="A0A069RAG8"/>
<name>A0A069RAG8_PEPLI</name>
<protein>
    <recommendedName>
        <fullName evidence="10">Small ribosomal subunit biogenesis GTPase RsgA</fullName>
        <ecNumber evidence="10">3.6.1.-</ecNumber>
    </recommendedName>
</protein>
<dbReference type="GO" id="GO:0019843">
    <property type="term" value="F:rRNA binding"/>
    <property type="evidence" value="ECO:0007669"/>
    <property type="project" value="UniProtKB-KW"/>
</dbReference>
<dbReference type="InterPro" id="IPR027417">
    <property type="entry name" value="P-loop_NTPase"/>
</dbReference>
<keyword evidence="4 10" id="KW-0699">rRNA-binding</keyword>
<evidence type="ECO:0000259" key="11">
    <source>
        <dbReference type="PROSITE" id="PS50936"/>
    </source>
</evidence>
<feature type="binding site" evidence="10">
    <location>
        <position position="247"/>
    </location>
    <ligand>
        <name>Zn(2+)</name>
        <dbReference type="ChEBI" id="CHEBI:29105"/>
    </ligand>
</feature>
<evidence type="ECO:0000256" key="5">
    <source>
        <dbReference type="ARBA" id="ARBA00022741"/>
    </source>
</evidence>
<comment type="subcellular location">
    <subcellularLocation>
        <location evidence="10">Cytoplasm</location>
    </subcellularLocation>
</comment>
<dbReference type="Pfam" id="PF03193">
    <property type="entry name" value="RsgA_GTPase"/>
    <property type="match status" value="1"/>
</dbReference>
<keyword evidence="2 10" id="KW-0690">Ribosome biogenesis</keyword>
<comment type="similarity">
    <text evidence="10">Belongs to the TRAFAC class YlqF/YawG GTPase family. RsgA subfamily.</text>
</comment>
<gene>
    <name evidence="10 13" type="primary">rsgA</name>
    <name evidence="13" type="ORF">CLIT_23c03080</name>
</gene>
<feature type="binding site" evidence="10">
    <location>
        <position position="253"/>
    </location>
    <ligand>
        <name>Zn(2+)</name>
        <dbReference type="ChEBI" id="CHEBI:29105"/>
    </ligand>
</feature>
<keyword evidence="7 10" id="KW-0862">Zinc</keyword>
<dbReference type="GO" id="GO:0005525">
    <property type="term" value="F:GTP binding"/>
    <property type="evidence" value="ECO:0007669"/>
    <property type="project" value="UniProtKB-UniRule"/>
</dbReference>
<dbReference type="CDD" id="cd01854">
    <property type="entry name" value="YjeQ_EngC"/>
    <property type="match status" value="1"/>
</dbReference>
<evidence type="ECO:0000256" key="4">
    <source>
        <dbReference type="ARBA" id="ARBA00022730"/>
    </source>
</evidence>
<reference evidence="13 14" key="1">
    <citation type="submission" date="2014-03" db="EMBL/GenBank/DDBJ databases">
        <title>Genome sequence of Clostridium litorale W6, DSM 5388.</title>
        <authorList>
            <person name="Poehlein A."/>
            <person name="Jagirdar A."/>
            <person name="Khonsari B."/>
            <person name="Chibani C.M."/>
            <person name="Gutierrez Gutierrez D.A."/>
            <person name="Davydova E."/>
            <person name="Alghaithi H.S."/>
            <person name="Nair K.P."/>
            <person name="Dhamotharan K."/>
            <person name="Chandran L."/>
            <person name="G W."/>
            <person name="Daniel R."/>
        </authorList>
    </citation>
    <scope>NUCLEOTIDE SEQUENCE [LARGE SCALE GENOMIC DNA]</scope>
    <source>
        <strain evidence="13 14">W6</strain>
    </source>
</reference>
<comment type="function">
    <text evidence="10">One of several proteins that assist in the late maturation steps of the functional core of the 30S ribosomal subunit. Helps release RbfA from mature subunits. May play a role in the assembly of ribosomal proteins into the subunit. Circularly permuted GTPase that catalyzes slow GTP hydrolysis, GTPase activity is stimulated by the 30S ribosomal subunit.</text>
</comment>
<evidence type="ECO:0000313" key="13">
    <source>
        <dbReference type="EMBL" id="KDR94036.1"/>
    </source>
</evidence>
<evidence type="ECO:0000256" key="1">
    <source>
        <dbReference type="ARBA" id="ARBA00022490"/>
    </source>
</evidence>
<dbReference type="RefSeq" id="WP_038267822.1">
    <property type="nucleotide sequence ID" value="NZ_FSRH01000003.1"/>
</dbReference>
<evidence type="ECO:0000256" key="2">
    <source>
        <dbReference type="ARBA" id="ARBA00022517"/>
    </source>
</evidence>
<keyword evidence="8 10" id="KW-0694">RNA-binding</keyword>
<dbReference type="PROSITE" id="PS51721">
    <property type="entry name" value="G_CP"/>
    <property type="match status" value="1"/>
</dbReference>
<dbReference type="eggNOG" id="COG1162">
    <property type="taxonomic scope" value="Bacteria"/>
</dbReference>
<dbReference type="InterPro" id="IPR010914">
    <property type="entry name" value="RsgA_GTPase_dom"/>
</dbReference>
<dbReference type="InterPro" id="IPR030378">
    <property type="entry name" value="G_CP_dom"/>
</dbReference>
<organism evidence="13 14">
    <name type="scientific">Peptoclostridium litorale DSM 5388</name>
    <dbReference type="NCBI Taxonomy" id="1121324"/>
    <lineage>
        <taxon>Bacteria</taxon>
        <taxon>Bacillati</taxon>
        <taxon>Bacillota</taxon>
        <taxon>Clostridia</taxon>
        <taxon>Peptostreptococcales</taxon>
        <taxon>Peptoclostridiaceae</taxon>
        <taxon>Peptoclostridium</taxon>
    </lineage>
</organism>
<dbReference type="PANTHER" id="PTHR32120:SF11">
    <property type="entry name" value="SMALL RIBOSOMAL SUBUNIT BIOGENESIS GTPASE RSGA 1, MITOCHONDRIAL-RELATED"/>
    <property type="match status" value="1"/>
</dbReference>
<sequence>MIEGRITKGIGGFYYVETSGGLYECKARGIFRKDKITPLVGDMVEIEVVDEKEKKGVIEAIRDRKNELIRPSIANVDMAVIVFAAKSPDPNLSLIDRFIVLAEREFLDIVICINKIDADEEKDYMKIKSIYESCGYKVVLTSTKKRIGIEELRDQMSGNVVVLAGPSGVGKSSLLNTIDQRLELKTGEISEKLGRGKHTTRHAELMDFGDGTMIADTPGFSSLSLNHIDEKELKEYFVEFEDYTDECRFHSDCIHENEPSCAVKNAVDDGKLFKERYDSYIQLLNEIRNNNRRSRR</sequence>
<dbReference type="NCBIfam" id="TIGR00157">
    <property type="entry name" value="ribosome small subunit-dependent GTPase A"/>
    <property type="match status" value="1"/>
</dbReference>
<comment type="caution">
    <text evidence="13">The sequence shown here is derived from an EMBL/GenBank/DDBJ whole genome shotgun (WGS) entry which is preliminary data.</text>
</comment>
<evidence type="ECO:0000256" key="9">
    <source>
        <dbReference type="ARBA" id="ARBA00023134"/>
    </source>
</evidence>
<evidence type="ECO:0000256" key="7">
    <source>
        <dbReference type="ARBA" id="ARBA00022833"/>
    </source>
</evidence>
<dbReference type="EMBL" id="JJMM01000026">
    <property type="protein sequence ID" value="KDR94036.1"/>
    <property type="molecule type" value="Genomic_DNA"/>
</dbReference>
<feature type="domain" description="CP-type G" evidence="12">
    <location>
        <begin position="65"/>
        <end position="223"/>
    </location>
</feature>
<dbReference type="SUPFAM" id="SSF52540">
    <property type="entry name" value="P-loop containing nucleoside triphosphate hydrolases"/>
    <property type="match status" value="1"/>
</dbReference>
<dbReference type="EC" id="3.6.1.-" evidence="10"/>
<feature type="domain" description="EngC GTPase" evidence="11">
    <location>
        <begin position="74"/>
        <end position="221"/>
    </location>
</feature>
<keyword evidence="14" id="KW-1185">Reference proteome</keyword>
<dbReference type="CDD" id="cd04466">
    <property type="entry name" value="S1_YloQ_GTPase"/>
    <property type="match status" value="1"/>
</dbReference>
<dbReference type="GO" id="GO:0003924">
    <property type="term" value="F:GTPase activity"/>
    <property type="evidence" value="ECO:0007669"/>
    <property type="project" value="UniProtKB-UniRule"/>
</dbReference>
<dbReference type="Gene3D" id="3.40.50.300">
    <property type="entry name" value="P-loop containing nucleotide triphosphate hydrolases"/>
    <property type="match status" value="1"/>
</dbReference>
<feature type="binding site" evidence="10">
    <location>
        <begin position="114"/>
        <end position="117"/>
    </location>
    <ligand>
        <name>GTP</name>
        <dbReference type="ChEBI" id="CHEBI:37565"/>
    </ligand>
</feature>
<dbReference type="InterPro" id="IPR004881">
    <property type="entry name" value="Ribosome_biogen_GTPase_RsgA"/>
</dbReference>
<keyword evidence="3 10" id="KW-0479">Metal-binding</keyword>
<dbReference type="GO" id="GO:0042274">
    <property type="term" value="P:ribosomal small subunit biogenesis"/>
    <property type="evidence" value="ECO:0007669"/>
    <property type="project" value="UniProtKB-UniRule"/>
</dbReference>
<comment type="cofactor">
    <cofactor evidence="10">
        <name>Zn(2+)</name>
        <dbReference type="ChEBI" id="CHEBI:29105"/>
    </cofactor>
    <text evidence="10">Binds 1 zinc ion per subunit.</text>
</comment>
<comment type="subunit">
    <text evidence="10">Monomer. Associates with 30S ribosomal subunit, binds 16S rRNA.</text>
</comment>
<keyword evidence="6 10" id="KW-0378">Hydrolase</keyword>